<keyword evidence="7 13" id="KW-1133">Transmembrane helix</keyword>
<organism evidence="15 16">
    <name type="scientific">Thioflavicoccus mobilis 8321</name>
    <dbReference type="NCBI Taxonomy" id="765912"/>
    <lineage>
        <taxon>Bacteria</taxon>
        <taxon>Pseudomonadati</taxon>
        <taxon>Pseudomonadota</taxon>
        <taxon>Gammaproteobacteria</taxon>
        <taxon>Chromatiales</taxon>
        <taxon>Chromatiaceae</taxon>
        <taxon>Thioflavicoccus</taxon>
    </lineage>
</organism>
<keyword evidence="6" id="KW-0677">Repeat</keyword>
<keyword evidence="4" id="KW-0808">Transferase</keyword>
<proteinExistence type="predicted"/>
<evidence type="ECO:0000256" key="9">
    <source>
        <dbReference type="ARBA" id="ARBA00023136"/>
    </source>
</evidence>
<dbReference type="PROSITE" id="PS50035">
    <property type="entry name" value="PLD"/>
    <property type="match status" value="2"/>
</dbReference>
<dbReference type="SUPFAM" id="SSF56024">
    <property type="entry name" value="Phospholipase D/nuclease"/>
    <property type="match status" value="2"/>
</dbReference>
<dbReference type="PATRIC" id="fig|765912.4.peg.2014"/>
<dbReference type="PANTHER" id="PTHR21248:SF22">
    <property type="entry name" value="PHOSPHOLIPASE D"/>
    <property type="match status" value="1"/>
</dbReference>
<evidence type="ECO:0000256" key="10">
    <source>
        <dbReference type="ARBA" id="ARBA00023209"/>
    </source>
</evidence>
<gene>
    <name evidence="15" type="ORF">Thimo_2058</name>
</gene>
<evidence type="ECO:0000256" key="4">
    <source>
        <dbReference type="ARBA" id="ARBA00022679"/>
    </source>
</evidence>
<dbReference type="EC" id="2.7.8.-" evidence="12"/>
<keyword evidence="3" id="KW-0444">Lipid biosynthesis</keyword>
<dbReference type="GO" id="GO:0005886">
    <property type="term" value="C:plasma membrane"/>
    <property type="evidence" value="ECO:0007669"/>
    <property type="project" value="UniProtKB-SubCell"/>
</dbReference>
<keyword evidence="5 13" id="KW-0812">Transmembrane</keyword>
<dbReference type="Pfam" id="PF13396">
    <property type="entry name" value="PLDc_N"/>
    <property type="match status" value="1"/>
</dbReference>
<evidence type="ECO:0000256" key="11">
    <source>
        <dbReference type="ARBA" id="ARBA00023264"/>
    </source>
</evidence>
<evidence type="ECO:0000256" key="6">
    <source>
        <dbReference type="ARBA" id="ARBA00022737"/>
    </source>
</evidence>
<evidence type="ECO:0000256" key="2">
    <source>
        <dbReference type="ARBA" id="ARBA00022475"/>
    </source>
</evidence>
<dbReference type="Pfam" id="PF13091">
    <property type="entry name" value="PLDc_2"/>
    <property type="match status" value="2"/>
</dbReference>
<dbReference type="InterPro" id="IPR027379">
    <property type="entry name" value="CLS_N"/>
</dbReference>
<sequence length="484" mass="53290">MTEPIMLTGASVATHLFVQGLLLVRILLRPHREPASRIAWVVVVFALPVVGIVAYLLLGEVNIGWRRLARLRAVLARLPAVADAPGADAPALRGQLPERHAQLFRVGESISGYAPIGGNSASLPPDSDAVIEALVADIDAARDHVHLMFYIWLPDGNGIEVAQALMRAAARGITCRAMADDLGSRLMIRSEHWRAMHDAGVRLGRALPIGNPLLRALRGRIDLRNHRKLVVIDDWITYCGSQNCADPEFFIKAEFGPWVDLMMRFEGPVARQNQHLFAGDWMAHVDDDLGDLLRRPLRSPQPGLTAQVVGTGPTVRNSAMPEMFESLIYAARRELVITTPYYVAGESTQAALCAAARRGVETIVVFPARNDSWVVSAASRSYYPDLLAAGVKIWEYVGGLLHTKSLTLDGEVTLIGSANMDRRSFELNYENNILFYDPALTAAVRSRQQIYIESAVPVEPQTVAAWTRRHRLWNNAVAMLGPVL</sequence>
<evidence type="ECO:0000256" key="13">
    <source>
        <dbReference type="SAM" id="Phobius"/>
    </source>
</evidence>
<evidence type="ECO:0000259" key="14">
    <source>
        <dbReference type="PROSITE" id="PS50035"/>
    </source>
</evidence>
<keyword evidence="2" id="KW-1003">Cell membrane</keyword>
<feature type="transmembrane region" description="Helical" evidence="13">
    <location>
        <begin position="38"/>
        <end position="58"/>
    </location>
</feature>
<accession>L0GYB3</accession>
<dbReference type="Gene3D" id="3.30.870.10">
    <property type="entry name" value="Endonuclease Chain A"/>
    <property type="match status" value="2"/>
</dbReference>
<evidence type="ECO:0000256" key="12">
    <source>
        <dbReference type="NCBIfam" id="TIGR04265"/>
    </source>
</evidence>
<keyword evidence="8" id="KW-0443">Lipid metabolism</keyword>
<dbReference type="SMART" id="SM00155">
    <property type="entry name" value="PLDc"/>
    <property type="match status" value="2"/>
</dbReference>
<dbReference type="PANTHER" id="PTHR21248">
    <property type="entry name" value="CARDIOLIPIN SYNTHASE"/>
    <property type="match status" value="1"/>
</dbReference>
<feature type="transmembrane region" description="Helical" evidence="13">
    <location>
        <begin position="6"/>
        <end position="26"/>
    </location>
</feature>
<dbReference type="NCBIfam" id="TIGR04265">
    <property type="entry name" value="bac_cardiolipin"/>
    <property type="match status" value="1"/>
</dbReference>
<dbReference type="InterPro" id="IPR022924">
    <property type="entry name" value="Cardiolipin_synthase"/>
</dbReference>
<dbReference type="InterPro" id="IPR025202">
    <property type="entry name" value="PLD-like_dom"/>
</dbReference>
<keyword evidence="11" id="KW-1208">Phospholipid metabolism</keyword>
<dbReference type="HOGENOM" id="CLU_038053_1_0_6"/>
<dbReference type="CDD" id="cd09158">
    <property type="entry name" value="PLDc_EcCLS_like_2"/>
    <property type="match status" value="1"/>
</dbReference>
<dbReference type="CDD" id="cd09152">
    <property type="entry name" value="PLDc_EcCLS_like_1"/>
    <property type="match status" value="1"/>
</dbReference>
<reference evidence="15 16" key="1">
    <citation type="submission" date="2011-09" db="EMBL/GenBank/DDBJ databases">
        <title>Complete sequence of chromosome of Thioflavicoccus mobilis 8321.</title>
        <authorList>
            <consortium name="US DOE Joint Genome Institute"/>
            <person name="Lucas S."/>
            <person name="Han J."/>
            <person name="Lapidus A."/>
            <person name="Cheng J.-F."/>
            <person name="Goodwin L."/>
            <person name="Pitluck S."/>
            <person name="Peters L."/>
            <person name="Ovchinnikova G."/>
            <person name="Lu M."/>
            <person name="Detter J.C."/>
            <person name="Han C."/>
            <person name="Tapia R."/>
            <person name="Land M."/>
            <person name="Hauser L."/>
            <person name="Kyrpides N."/>
            <person name="Ivanova N."/>
            <person name="Pagani I."/>
            <person name="Vogl K."/>
            <person name="Liu Z."/>
            <person name="Imhoff J."/>
            <person name="Thiel V."/>
            <person name="Frigaard N.-U."/>
            <person name="Bryant D."/>
            <person name="Woyke T."/>
        </authorList>
    </citation>
    <scope>NUCLEOTIDE SEQUENCE [LARGE SCALE GENOMIC DNA]</scope>
    <source>
        <strain evidence="15 16">8321</strain>
    </source>
</reference>
<feature type="domain" description="PLD phosphodiesterase" evidence="14">
    <location>
        <begin position="221"/>
        <end position="248"/>
    </location>
</feature>
<dbReference type="GO" id="GO:0008808">
    <property type="term" value="F:cardiolipin synthase activity"/>
    <property type="evidence" value="ECO:0007669"/>
    <property type="project" value="UniProtKB-UniRule"/>
</dbReference>
<dbReference type="KEGG" id="tmb:Thimo_2058"/>
<keyword evidence="9 13" id="KW-0472">Membrane</keyword>
<dbReference type="GO" id="GO:0032049">
    <property type="term" value="P:cardiolipin biosynthetic process"/>
    <property type="evidence" value="ECO:0007669"/>
    <property type="project" value="UniProtKB-UniRule"/>
</dbReference>
<feature type="domain" description="PLD phosphodiesterase" evidence="14">
    <location>
        <begin position="397"/>
        <end position="424"/>
    </location>
</feature>
<evidence type="ECO:0000256" key="5">
    <source>
        <dbReference type="ARBA" id="ARBA00022692"/>
    </source>
</evidence>
<dbReference type="RefSeq" id="WP_015280952.1">
    <property type="nucleotide sequence ID" value="NC_019940.1"/>
</dbReference>
<comment type="subcellular location">
    <subcellularLocation>
        <location evidence="1">Cell membrane</location>
        <topology evidence="1">Multi-pass membrane protein</topology>
    </subcellularLocation>
</comment>
<evidence type="ECO:0000256" key="3">
    <source>
        <dbReference type="ARBA" id="ARBA00022516"/>
    </source>
</evidence>
<dbReference type="InterPro" id="IPR001736">
    <property type="entry name" value="PLipase_D/transphosphatidylase"/>
</dbReference>
<dbReference type="EMBL" id="CP003051">
    <property type="protein sequence ID" value="AGA90812.1"/>
    <property type="molecule type" value="Genomic_DNA"/>
</dbReference>
<dbReference type="Proteomes" id="UP000010816">
    <property type="component" value="Chromosome"/>
</dbReference>
<protein>
    <recommendedName>
        <fullName evidence="12">Cardiolipin synthase</fullName>
        <ecNumber evidence="12">2.7.8.-</ecNumber>
    </recommendedName>
</protein>
<keyword evidence="16" id="KW-1185">Reference proteome</keyword>
<evidence type="ECO:0000313" key="15">
    <source>
        <dbReference type="EMBL" id="AGA90812.1"/>
    </source>
</evidence>
<dbReference type="eggNOG" id="COG1502">
    <property type="taxonomic scope" value="Bacteria"/>
</dbReference>
<keyword evidence="10" id="KW-0594">Phospholipid biosynthesis</keyword>
<evidence type="ECO:0000256" key="7">
    <source>
        <dbReference type="ARBA" id="ARBA00022989"/>
    </source>
</evidence>
<evidence type="ECO:0000313" key="16">
    <source>
        <dbReference type="Proteomes" id="UP000010816"/>
    </source>
</evidence>
<name>L0GYB3_9GAMM</name>
<evidence type="ECO:0000256" key="1">
    <source>
        <dbReference type="ARBA" id="ARBA00004651"/>
    </source>
</evidence>
<dbReference type="AlphaFoldDB" id="L0GYB3"/>
<dbReference type="STRING" id="765912.Thimo_2058"/>
<evidence type="ECO:0000256" key="8">
    <source>
        <dbReference type="ARBA" id="ARBA00023098"/>
    </source>
</evidence>